<dbReference type="InterPro" id="IPR036402">
    <property type="entry name" value="EF-Ts_dimer_sf"/>
</dbReference>
<dbReference type="InterPro" id="IPR018101">
    <property type="entry name" value="Transl_elong_Ts_CS"/>
</dbReference>
<dbReference type="Gene3D" id="1.10.8.10">
    <property type="entry name" value="DNA helicase RuvA subunit, C-terminal domain"/>
    <property type="match status" value="1"/>
</dbReference>
<comment type="caution">
    <text evidence="6">The sequence shown here is derived from an EMBL/GenBank/DDBJ whole genome shotgun (WGS) entry which is preliminary data.</text>
</comment>
<dbReference type="InterPro" id="IPR001816">
    <property type="entry name" value="Transl_elong_EFTs/EF1B"/>
</dbReference>
<name>A0AA35X4D8_GEOBA</name>
<dbReference type="AlphaFoldDB" id="A0AA35X4D8"/>
<dbReference type="InterPro" id="IPR009060">
    <property type="entry name" value="UBA-like_sf"/>
</dbReference>
<dbReference type="GO" id="GO:0003746">
    <property type="term" value="F:translation elongation factor activity"/>
    <property type="evidence" value="ECO:0007669"/>
    <property type="project" value="UniProtKB-UniRule"/>
</dbReference>
<keyword evidence="7" id="KW-1185">Reference proteome</keyword>
<dbReference type="SUPFAM" id="SSF54713">
    <property type="entry name" value="Elongation factor Ts (EF-Ts), dimerisation domain"/>
    <property type="match status" value="1"/>
</dbReference>
<evidence type="ECO:0000313" key="7">
    <source>
        <dbReference type="Proteomes" id="UP001174909"/>
    </source>
</evidence>
<dbReference type="PANTHER" id="PTHR11741:SF0">
    <property type="entry name" value="ELONGATION FACTOR TS, MITOCHONDRIAL"/>
    <property type="match status" value="1"/>
</dbReference>
<keyword evidence="3 4" id="KW-0648">Protein biosynthesis</keyword>
<evidence type="ECO:0000256" key="1">
    <source>
        <dbReference type="ARBA" id="ARBA00005532"/>
    </source>
</evidence>
<evidence type="ECO:0000256" key="3">
    <source>
        <dbReference type="ARBA" id="ARBA00022917"/>
    </source>
</evidence>
<dbReference type="GO" id="GO:0005739">
    <property type="term" value="C:mitochondrion"/>
    <property type="evidence" value="ECO:0007669"/>
    <property type="project" value="UniProtKB-SubCell"/>
</dbReference>
<comment type="subcellular location">
    <subcellularLocation>
        <location evidence="4">Mitochondrion</location>
    </subcellularLocation>
</comment>
<dbReference type="SUPFAM" id="SSF46934">
    <property type="entry name" value="UBA-like"/>
    <property type="match status" value="1"/>
</dbReference>
<keyword evidence="4" id="KW-0496">Mitochondrion</keyword>
<dbReference type="PANTHER" id="PTHR11741">
    <property type="entry name" value="ELONGATION FACTOR TS"/>
    <property type="match status" value="1"/>
</dbReference>
<accession>A0AA35X4D8</accession>
<dbReference type="Pfam" id="PF00889">
    <property type="entry name" value="EF_TS"/>
    <property type="match status" value="1"/>
</dbReference>
<proteinExistence type="inferred from homology"/>
<protein>
    <recommendedName>
        <fullName evidence="4">Elongation factor Ts, mitochondrial</fullName>
        <shortName evidence="4">EF-Ts</shortName>
        <shortName evidence="4">EF-TsMt</shortName>
    </recommendedName>
</protein>
<comment type="function">
    <text evidence="4">Associates with the EF-Tu.GDP complex and induces the exchange of GDP to GTP. It remains bound to the aminoacyl-tRNA.EF-Tu.GTP complex up to the GTP hydrolysis stage on the ribosome.</text>
</comment>
<feature type="domain" description="Translation elongation factor EFTs/EF1B dimerisation" evidence="5">
    <location>
        <begin position="34"/>
        <end position="98"/>
    </location>
</feature>
<evidence type="ECO:0000259" key="5">
    <source>
        <dbReference type="Pfam" id="PF00889"/>
    </source>
</evidence>
<sequence>MDCKRALEETAGDLGKAEEILVKQGIASASKKATRSTEEGIVESYIHSGGRIGVLLEVNCETDFVARTDDFKELAHDLAMQVAAMAPSYVTSEEVPDDEDADSAETVLMHQPFIKDPSKSIQDLVNEGIGKLGENIRVRRFTRFSLGE</sequence>
<comment type="similarity">
    <text evidence="1 4">Belongs to the EF-Ts family.</text>
</comment>
<keyword evidence="2 4" id="KW-0251">Elongation factor</keyword>
<organism evidence="6 7">
    <name type="scientific">Geodia barretti</name>
    <name type="common">Barrett's horny sponge</name>
    <dbReference type="NCBI Taxonomy" id="519541"/>
    <lineage>
        <taxon>Eukaryota</taxon>
        <taxon>Metazoa</taxon>
        <taxon>Porifera</taxon>
        <taxon>Demospongiae</taxon>
        <taxon>Heteroscleromorpha</taxon>
        <taxon>Tetractinellida</taxon>
        <taxon>Astrophorina</taxon>
        <taxon>Geodiidae</taxon>
        <taxon>Geodia</taxon>
    </lineage>
</organism>
<dbReference type="EMBL" id="CASHTH010002955">
    <property type="protein sequence ID" value="CAI8037660.1"/>
    <property type="molecule type" value="Genomic_DNA"/>
</dbReference>
<dbReference type="HAMAP" id="MF_00050">
    <property type="entry name" value="EF_Ts"/>
    <property type="match status" value="1"/>
</dbReference>
<evidence type="ECO:0000256" key="4">
    <source>
        <dbReference type="HAMAP-Rule" id="MF_03135"/>
    </source>
</evidence>
<evidence type="ECO:0000313" key="6">
    <source>
        <dbReference type="EMBL" id="CAI8037660.1"/>
    </source>
</evidence>
<dbReference type="FunFam" id="3.30.479.20:FF:000003">
    <property type="entry name" value="Elongation factor Ts, mitochondrial"/>
    <property type="match status" value="1"/>
</dbReference>
<evidence type="ECO:0000256" key="2">
    <source>
        <dbReference type="ARBA" id="ARBA00022768"/>
    </source>
</evidence>
<dbReference type="PROSITE" id="PS01127">
    <property type="entry name" value="EF_TS_2"/>
    <property type="match status" value="1"/>
</dbReference>
<dbReference type="InterPro" id="IPR014039">
    <property type="entry name" value="Transl_elong_EFTs/EF1B_dimer"/>
</dbReference>
<dbReference type="Gene3D" id="3.30.479.20">
    <property type="entry name" value="Elongation factor Ts, dimerisation domain"/>
    <property type="match status" value="1"/>
</dbReference>
<reference evidence="6" key="1">
    <citation type="submission" date="2023-03" db="EMBL/GenBank/DDBJ databases">
        <authorList>
            <person name="Steffen K."/>
            <person name="Cardenas P."/>
        </authorList>
    </citation>
    <scope>NUCLEOTIDE SEQUENCE</scope>
</reference>
<dbReference type="Proteomes" id="UP001174909">
    <property type="component" value="Unassembled WGS sequence"/>
</dbReference>
<gene>
    <name evidence="6" type="ORF">GBAR_LOCUS21074</name>
</gene>